<evidence type="ECO:0000256" key="1">
    <source>
        <dbReference type="SAM" id="MobiDB-lite"/>
    </source>
</evidence>
<organism evidence="2 3">
    <name type="scientific">Allofranklinella schreckenbergeri</name>
    <dbReference type="NCBI Taxonomy" id="1076744"/>
    <lineage>
        <taxon>Bacteria</taxon>
        <taxon>Pseudomonadati</taxon>
        <taxon>Pseudomonadota</taxon>
        <taxon>Betaproteobacteria</taxon>
        <taxon>Burkholderiales</taxon>
        <taxon>Comamonadaceae</taxon>
        <taxon>Allofranklinella</taxon>
    </lineage>
</organism>
<dbReference type="RefSeq" id="WP_122248364.1">
    <property type="nucleotide sequence ID" value="NZ_RDQK01000016.1"/>
</dbReference>
<dbReference type="AlphaFoldDB" id="A0A3M6R1L6"/>
<evidence type="ECO:0000313" key="2">
    <source>
        <dbReference type="EMBL" id="RMX09174.1"/>
    </source>
</evidence>
<reference evidence="2 3" key="1">
    <citation type="submission" date="2018-10" db="EMBL/GenBank/DDBJ databases">
        <title>Comamonadaceae CDC group NO-1 genome sequencing and assembly.</title>
        <authorList>
            <person name="Bernier A.-M."/>
            <person name="Bernard K."/>
        </authorList>
    </citation>
    <scope>NUCLEOTIDE SEQUENCE [LARGE SCALE GENOMIC DNA]</scope>
    <source>
        <strain evidence="2 3">NML180581</strain>
    </source>
</reference>
<evidence type="ECO:0000313" key="3">
    <source>
        <dbReference type="Proteomes" id="UP000281171"/>
    </source>
</evidence>
<sequence length="368" mass="40575">MTFLQLLGIAALTVVLLCVLLLLALRYALPWWIKRKLLANLGAAELVTPVAARVRLQRQNLQWQQEGMPALVQALKQVGYQSAGRYEVDALPFMQLWAGTHADGSFAVAYDHPQLPPWFDLARRNRQGVHAGVSTSLVPDPAFIPDEWNILHDAGLTPRQAHEALHQLALPGEPLPIQPRSFAKAYEIMYAMSADHALAGPPPTLQAMLDKSARLARAIGKPPPAPTPEQQNIALEHQRLTWRSALDEALLDHFLHSGALSAVEFEQVRDTVCIVHERLTQEEVIDIALRASPLHAPNPAMAQALEACRSSADARFDAIQNLLPPSQRLRWLGQVSLPLPARIYDSRPAYAPDEDEQDDGPLPAPGQP</sequence>
<comment type="caution">
    <text evidence="2">The sequence shown here is derived from an EMBL/GenBank/DDBJ whole genome shotgun (WGS) entry which is preliminary data.</text>
</comment>
<feature type="region of interest" description="Disordered" evidence="1">
    <location>
        <begin position="346"/>
        <end position="368"/>
    </location>
</feature>
<dbReference type="EMBL" id="RDQK01000016">
    <property type="protein sequence ID" value="RMX09174.1"/>
    <property type="molecule type" value="Genomic_DNA"/>
</dbReference>
<dbReference type="Proteomes" id="UP000281171">
    <property type="component" value="Unassembled WGS sequence"/>
</dbReference>
<protein>
    <submittedName>
        <fullName evidence="2">Uncharacterized protein</fullName>
    </submittedName>
</protein>
<name>A0A3M6R1L6_9BURK</name>
<accession>A0A3M6R1L6</accession>
<gene>
    <name evidence="2" type="ORF">EBQ24_07510</name>
</gene>
<proteinExistence type="predicted"/>